<dbReference type="Gene3D" id="3.40.50.720">
    <property type="entry name" value="NAD(P)-binding Rossmann-like Domain"/>
    <property type="match status" value="1"/>
</dbReference>
<keyword evidence="6" id="KW-0961">Cell wall biogenesis/degradation</keyword>
<evidence type="ECO:0000313" key="8">
    <source>
        <dbReference type="Proteomes" id="UP001289066"/>
    </source>
</evidence>
<dbReference type="GO" id="GO:0009252">
    <property type="term" value="P:peptidoglycan biosynthetic process"/>
    <property type="evidence" value="ECO:0007669"/>
    <property type="project" value="UniProtKB-KW"/>
</dbReference>
<sequence length="134" mass="15018">MKKQFSEFKEFIKDKNVAVVGIGVSNIPLIRFLVKLGAKVTAFDKKNREELVDIAKEFNELSVALELGEGYLDKLSGFDVVFKTPSMRIDCDALLKVKNEGAYITSEMEEFVRYCKGKVYGITGSDGKTCPLYT</sequence>
<evidence type="ECO:0000256" key="1">
    <source>
        <dbReference type="ARBA" id="ARBA00022598"/>
    </source>
</evidence>
<dbReference type="Pfam" id="PF21799">
    <property type="entry name" value="MurD-like_N"/>
    <property type="match status" value="1"/>
</dbReference>
<dbReference type="SUPFAM" id="SSF51984">
    <property type="entry name" value="MurCD N-terminal domain"/>
    <property type="match status" value="1"/>
</dbReference>
<organism evidence="7 8">
    <name type="scientific">Clostridium perfringens</name>
    <dbReference type="NCBI Taxonomy" id="1502"/>
    <lineage>
        <taxon>Bacteria</taxon>
        <taxon>Bacillati</taxon>
        <taxon>Bacillota</taxon>
        <taxon>Clostridia</taxon>
        <taxon>Eubacteriales</taxon>
        <taxon>Clostridiaceae</taxon>
        <taxon>Clostridium</taxon>
    </lineage>
</organism>
<dbReference type="EMBL" id="WNVG01000169">
    <property type="protein sequence ID" value="MDZ5034038.1"/>
    <property type="molecule type" value="Genomic_DNA"/>
</dbReference>
<evidence type="ECO:0000256" key="2">
    <source>
        <dbReference type="ARBA" id="ARBA00022741"/>
    </source>
</evidence>
<keyword evidence="3" id="KW-0067">ATP-binding</keyword>
<evidence type="ECO:0000256" key="6">
    <source>
        <dbReference type="ARBA" id="ARBA00023316"/>
    </source>
</evidence>
<protein>
    <submittedName>
        <fullName evidence="7">UDP-N-acetylmuramoyl-L-alanine--D-glutamate ligase</fullName>
        <ecNumber evidence="7">6.3.2.9</ecNumber>
    </submittedName>
</protein>
<dbReference type="GO" id="GO:0005737">
    <property type="term" value="C:cytoplasm"/>
    <property type="evidence" value="ECO:0007669"/>
    <property type="project" value="InterPro"/>
</dbReference>
<gene>
    <name evidence="7" type="primary">murD</name>
    <name evidence="7" type="ORF">GNF81_14970</name>
</gene>
<keyword evidence="2" id="KW-0547">Nucleotide-binding</keyword>
<dbReference type="GO" id="GO:0005524">
    <property type="term" value="F:ATP binding"/>
    <property type="evidence" value="ECO:0007669"/>
    <property type="project" value="UniProtKB-KW"/>
</dbReference>
<name>A0AAW9J509_CLOPF</name>
<dbReference type="GO" id="GO:0071555">
    <property type="term" value="P:cell wall organization"/>
    <property type="evidence" value="ECO:0007669"/>
    <property type="project" value="UniProtKB-KW"/>
</dbReference>
<evidence type="ECO:0000256" key="5">
    <source>
        <dbReference type="ARBA" id="ARBA00022984"/>
    </source>
</evidence>
<dbReference type="EC" id="6.3.2.9" evidence="7"/>
<proteinExistence type="predicted"/>
<dbReference type="Proteomes" id="UP001289066">
    <property type="component" value="Unassembled WGS sequence"/>
</dbReference>
<dbReference type="AlphaFoldDB" id="A0AAW9J509"/>
<evidence type="ECO:0000313" key="7">
    <source>
        <dbReference type="EMBL" id="MDZ5034038.1"/>
    </source>
</evidence>
<evidence type="ECO:0000256" key="4">
    <source>
        <dbReference type="ARBA" id="ARBA00022960"/>
    </source>
</evidence>
<dbReference type="PANTHER" id="PTHR43692">
    <property type="entry name" value="UDP-N-ACETYLMURAMOYLALANINE--D-GLUTAMATE LIGASE"/>
    <property type="match status" value="1"/>
</dbReference>
<evidence type="ECO:0000256" key="3">
    <source>
        <dbReference type="ARBA" id="ARBA00022840"/>
    </source>
</evidence>
<comment type="caution">
    <text evidence="7">The sequence shown here is derived from an EMBL/GenBank/DDBJ whole genome shotgun (WGS) entry which is preliminary data.</text>
</comment>
<accession>A0AAW9J509</accession>
<feature type="non-terminal residue" evidence="7">
    <location>
        <position position="134"/>
    </location>
</feature>
<dbReference type="PANTHER" id="PTHR43692:SF1">
    <property type="entry name" value="UDP-N-ACETYLMURAMOYLALANINE--D-GLUTAMATE LIGASE"/>
    <property type="match status" value="1"/>
</dbReference>
<reference evidence="7" key="1">
    <citation type="submission" date="2019-11" db="EMBL/GenBank/DDBJ databases">
        <title>Characterization of Clostridium perfringens isolates from swine manure treated agricultural soils.</title>
        <authorList>
            <person name="Wushke S.T."/>
        </authorList>
    </citation>
    <scope>NUCLEOTIDE SEQUENCE</scope>
    <source>
        <strain evidence="7">X15</strain>
    </source>
</reference>
<keyword evidence="1 7" id="KW-0436">Ligase</keyword>
<dbReference type="GO" id="GO:0008764">
    <property type="term" value="F:UDP-N-acetylmuramoylalanine-D-glutamate ligase activity"/>
    <property type="evidence" value="ECO:0007669"/>
    <property type="project" value="UniProtKB-EC"/>
</dbReference>
<keyword evidence="4" id="KW-0133">Cell shape</keyword>
<dbReference type="GO" id="GO:0051301">
    <property type="term" value="P:cell division"/>
    <property type="evidence" value="ECO:0007669"/>
    <property type="project" value="InterPro"/>
</dbReference>
<keyword evidence="5" id="KW-0573">Peptidoglycan synthesis</keyword>
<dbReference type="GO" id="GO:0008360">
    <property type="term" value="P:regulation of cell shape"/>
    <property type="evidence" value="ECO:0007669"/>
    <property type="project" value="UniProtKB-KW"/>
</dbReference>
<dbReference type="InterPro" id="IPR005762">
    <property type="entry name" value="MurD"/>
</dbReference>